<reference evidence="1" key="1">
    <citation type="submission" date="2022-10" db="EMBL/GenBank/DDBJ databases">
        <title>Description of Fervidibacillus gen. nov. in the family Fervidibacillaceae fam. nov. with two species, Fervidibacillus albus sp. nov., and Fervidibacillus halotolerans sp. nov., isolated from tidal flat sediments.</title>
        <authorList>
            <person name="Kwon K.K."/>
            <person name="Yang S.-H."/>
        </authorList>
    </citation>
    <scope>NUCLEOTIDE SEQUENCE</scope>
    <source>
        <strain evidence="1">JCM 19140</strain>
    </source>
</reference>
<sequence>MEHDFEEESYREEVSKGNRVIYSNEILKREGIKRKWSMILRKNPLEREYQPETE</sequence>
<comment type="caution">
    <text evidence="1">The sequence shown here is derived from an EMBL/GenBank/DDBJ whole genome shotgun (WGS) entry which is preliminary data.</text>
</comment>
<dbReference type="EMBL" id="JAOUSF010000004">
    <property type="protein sequence ID" value="MCU9614482.1"/>
    <property type="molecule type" value="Genomic_DNA"/>
</dbReference>
<proteinExistence type="predicted"/>
<name>A0AAE3IU63_9BACI</name>
<protein>
    <submittedName>
        <fullName evidence="1">Uncharacterized protein</fullName>
    </submittedName>
</protein>
<accession>A0AAE3IU63</accession>
<evidence type="ECO:0000313" key="1">
    <source>
        <dbReference type="EMBL" id="MCU9614482.1"/>
    </source>
</evidence>
<gene>
    <name evidence="1" type="ORF">OEV98_13130</name>
</gene>
<organism evidence="1 2">
    <name type="scientific">Perspicuibacillus lycopersici</name>
    <dbReference type="NCBI Taxonomy" id="1325689"/>
    <lineage>
        <taxon>Bacteria</taxon>
        <taxon>Bacillati</taxon>
        <taxon>Bacillota</taxon>
        <taxon>Bacilli</taxon>
        <taxon>Bacillales</taxon>
        <taxon>Bacillaceae</taxon>
        <taxon>Perspicuibacillus</taxon>
    </lineage>
</organism>
<keyword evidence="2" id="KW-1185">Reference proteome</keyword>
<dbReference type="Proteomes" id="UP001209318">
    <property type="component" value="Unassembled WGS sequence"/>
</dbReference>
<evidence type="ECO:0000313" key="2">
    <source>
        <dbReference type="Proteomes" id="UP001209318"/>
    </source>
</evidence>
<dbReference type="AlphaFoldDB" id="A0AAE3IU63"/>
<dbReference type="RefSeq" id="WP_263073767.1">
    <property type="nucleotide sequence ID" value="NZ_JAOUSF010000004.1"/>
</dbReference>